<dbReference type="Gene3D" id="1.10.10.10">
    <property type="entry name" value="Winged helix-like DNA-binding domain superfamily/Winged helix DNA-binding domain"/>
    <property type="match status" value="1"/>
</dbReference>
<dbReference type="InterPro" id="IPR028978">
    <property type="entry name" value="Chorismate_lyase_/UTRA_dom_sf"/>
</dbReference>
<dbReference type="SUPFAM" id="SSF64288">
    <property type="entry name" value="Chorismate lyase-like"/>
    <property type="match status" value="1"/>
</dbReference>
<comment type="caution">
    <text evidence="5">The sequence shown here is derived from an EMBL/GenBank/DDBJ whole genome shotgun (WGS) entry which is preliminary data.</text>
</comment>
<dbReference type="SMART" id="SM00866">
    <property type="entry name" value="UTRA"/>
    <property type="match status" value="1"/>
</dbReference>
<feature type="domain" description="HTH gntR-type" evidence="4">
    <location>
        <begin position="1"/>
        <end position="68"/>
    </location>
</feature>
<name>A0A1B9NUL6_ALILO</name>
<dbReference type="GO" id="GO:0003677">
    <property type="term" value="F:DNA binding"/>
    <property type="evidence" value="ECO:0007669"/>
    <property type="project" value="UniProtKB-KW"/>
</dbReference>
<evidence type="ECO:0000259" key="4">
    <source>
        <dbReference type="PROSITE" id="PS50949"/>
    </source>
</evidence>
<dbReference type="STRING" id="688.A6E04_19090"/>
<evidence type="ECO:0000313" key="5">
    <source>
        <dbReference type="EMBL" id="OCH17715.1"/>
    </source>
</evidence>
<dbReference type="AlphaFoldDB" id="A0A1B9NUL6"/>
<accession>A0A1B9NUL6</accession>
<organism evidence="5 6">
    <name type="scientific">Aliivibrio logei</name>
    <name type="common">Vibrio logei</name>
    <dbReference type="NCBI Taxonomy" id="688"/>
    <lineage>
        <taxon>Bacteria</taxon>
        <taxon>Pseudomonadati</taxon>
        <taxon>Pseudomonadota</taxon>
        <taxon>Gammaproteobacteria</taxon>
        <taxon>Vibrionales</taxon>
        <taxon>Vibrionaceae</taxon>
        <taxon>Aliivibrio</taxon>
    </lineage>
</organism>
<dbReference type="GO" id="GO:0045892">
    <property type="term" value="P:negative regulation of DNA-templated transcription"/>
    <property type="evidence" value="ECO:0007669"/>
    <property type="project" value="TreeGrafter"/>
</dbReference>
<dbReference type="InterPro" id="IPR036388">
    <property type="entry name" value="WH-like_DNA-bd_sf"/>
</dbReference>
<keyword evidence="3" id="KW-0804">Transcription</keyword>
<evidence type="ECO:0000256" key="2">
    <source>
        <dbReference type="ARBA" id="ARBA00023125"/>
    </source>
</evidence>
<dbReference type="InterPro" id="IPR036390">
    <property type="entry name" value="WH_DNA-bd_sf"/>
</dbReference>
<dbReference type="GO" id="GO:0003700">
    <property type="term" value="F:DNA-binding transcription factor activity"/>
    <property type="evidence" value="ECO:0007669"/>
    <property type="project" value="InterPro"/>
</dbReference>
<evidence type="ECO:0000256" key="1">
    <source>
        <dbReference type="ARBA" id="ARBA00023015"/>
    </source>
</evidence>
<dbReference type="OrthoDB" id="9784545at2"/>
<dbReference type="SMART" id="SM00345">
    <property type="entry name" value="HTH_GNTR"/>
    <property type="match status" value="1"/>
</dbReference>
<gene>
    <name evidence="5" type="ORF">A6E04_19090</name>
</gene>
<dbReference type="InterPro" id="IPR011663">
    <property type="entry name" value="UTRA"/>
</dbReference>
<dbReference type="Gene3D" id="3.40.1410.10">
    <property type="entry name" value="Chorismate lyase-like"/>
    <property type="match status" value="1"/>
</dbReference>
<proteinExistence type="predicted"/>
<dbReference type="PANTHER" id="PTHR44846:SF7">
    <property type="entry name" value="TRANSCRIPTIONAL REGULATOR OF 2-AMINOETHYLPHOSPHONATE DEGRADATION OPERONS-RELATED"/>
    <property type="match status" value="1"/>
</dbReference>
<evidence type="ECO:0000313" key="6">
    <source>
        <dbReference type="Proteomes" id="UP000093523"/>
    </source>
</evidence>
<dbReference type="Pfam" id="PF07702">
    <property type="entry name" value="UTRA"/>
    <property type="match status" value="1"/>
</dbReference>
<dbReference type="PROSITE" id="PS50949">
    <property type="entry name" value="HTH_GNTR"/>
    <property type="match status" value="1"/>
</dbReference>
<dbReference type="EMBL" id="MAJU01000029">
    <property type="protein sequence ID" value="OCH17715.1"/>
    <property type="molecule type" value="Genomic_DNA"/>
</dbReference>
<evidence type="ECO:0000256" key="3">
    <source>
        <dbReference type="ARBA" id="ARBA00023163"/>
    </source>
</evidence>
<keyword evidence="2" id="KW-0238">DNA-binding</keyword>
<dbReference type="SUPFAM" id="SSF46785">
    <property type="entry name" value="Winged helix' DNA-binding domain"/>
    <property type="match status" value="1"/>
</dbReference>
<dbReference type="Proteomes" id="UP000093523">
    <property type="component" value="Unassembled WGS sequence"/>
</dbReference>
<protein>
    <submittedName>
        <fullName evidence="5">GntR family transcriptional regulator</fullName>
    </submittedName>
</protein>
<dbReference type="RefSeq" id="WP_065612093.1">
    <property type="nucleotide sequence ID" value="NZ_CAWMPN010000029.1"/>
</dbReference>
<dbReference type="InterPro" id="IPR000524">
    <property type="entry name" value="Tscrpt_reg_HTH_GntR"/>
</dbReference>
<reference evidence="5 6" key="1">
    <citation type="submission" date="2016-06" db="EMBL/GenBank/DDBJ databases">
        <authorList>
            <person name="Kjaerup R.B."/>
            <person name="Dalgaard T.S."/>
            <person name="Juul-Madsen H.R."/>
        </authorList>
    </citation>
    <scope>NUCLEOTIDE SEQUENCE [LARGE SCALE GENOMIC DNA]</scope>
    <source>
        <strain evidence="5 6">1S159</strain>
    </source>
</reference>
<dbReference type="PANTHER" id="PTHR44846">
    <property type="entry name" value="MANNOSYL-D-GLYCERATE TRANSPORT/METABOLISM SYSTEM REPRESSOR MNGR-RELATED"/>
    <property type="match status" value="1"/>
</dbReference>
<dbReference type="Pfam" id="PF00392">
    <property type="entry name" value="GntR"/>
    <property type="match status" value="1"/>
</dbReference>
<sequence length="228" mass="25816">MQYLAIKDAIEEQIESGMLEVGHKLPSERTLAEAFSTTRITLREALYHLELSGKIYREERRGWFVSSKGIVLNPMVDLDLAVLCSNQKRRYIKTTLNAHKILAPKAIANALQLTPFSYVLALSSIISIDSRKVAIQYQYIPVERFPKWQQPENEPSIVTYLKDHYLCQADLITMKIGVQPAELIESTALNISSGSMLFSVKQTVHDSQGKAFLYQVTNWCHDAVNIEG</sequence>
<keyword evidence="1" id="KW-0805">Transcription regulation</keyword>
<dbReference type="PRINTS" id="PR00035">
    <property type="entry name" value="HTHGNTR"/>
</dbReference>
<dbReference type="CDD" id="cd07377">
    <property type="entry name" value="WHTH_GntR"/>
    <property type="match status" value="1"/>
</dbReference>
<dbReference type="InterPro" id="IPR050679">
    <property type="entry name" value="Bact_HTH_transcr_reg"/>
</dbReference>